<feature type="domain" description="TerD" evidence="2">
    <location>
        <begin position="22"/>
        <end position="180"/>
    </location>
</feature>
<accession>A0A344U099</accession>
<proteinExistence type="inferred from homology"/>
<dbReference type="InterPro" id="IPR003325">
    <property type="entry name" value="TerD"/>
</dbReference>
<evidence type="ECO:0000313" key="3">
    <source>
        <dbReference type="EMBL" id="AXE24320.1"/>
    </source>
</evidence>
<evidence type="ECO:0000313" key="4">
    <source>
        <dbReference type="Proteomes" id="UP000252004"/>
    </source>
</evidence>
<keyword evidence="4" id="KW-1185">Reference proteome</keyword>
<dbReference type="Gene3D" id="2.60.60.30">
    <property type="entry name" value="sav2460 like domains"/>
    <property type="match status" value="1"/>
</dbReference>
<protein>
    <submittedName>
        <fullName evidence="3">TerD-family protein</fullName>
    </submittedName>
</protein>
<dbReference type="PANTHER" id="PTHR32097:SF4">
    <property type="entry name" value="GENERAL STRESS PROTEIN 16U"/>
    <property type="match status" value="1"/>
</dbReference>
<dbReference type="RefSeq" id="WP_114055503.1">
    <property type="nucleotide sequence ID" value="NZ_CP030862.1"/>
</dbReference>
<reference evidence="3 4" key="1">
    <citation type="submission" date="2018-01" db="EMBL/GenBank/DDBJ databases">
        <title>Draft genome Sequence of streptomyces globosus LZH-48.</title>
        <authorList>
            <person name="Ran K."/>
            <person name="Li Z."/>
            <person name="Wei S."/>
            <person name="Dong R."/>
        </authorList>
    </citation>
    <scope>NUCLEOTIDE SEQUENCE [LARGE SCALE GENOMIC DNA]</scope>
    <source>
        <strain evidence="3 4">LZH-48</strain>
    </source>
</reference>
<dbReference type="InterPro" id="IPR051324">
    <property type="entry name" value="Stress/Tellurium_Resist"/>
</dbReference>
<dbReference type="Proteomes" id="UP000252004">
    <property type="component" value="Chromosome"/>
</dbReference>
<sequence length="196" mass="20705">MAGQTRGAEGEFVSSSSIGVRKGLARVEVALRWDPSPAGSPAHDLDIVAAVFGAADPYGEPVQLVHFGSRSPDGTITLTRDSRTGQGFGYDEVMTIELDRMRPESVRVVVGVVIQDTGSGDGRRTTFASIGGTGVRIREGHLDLAEDDFTGVPDATAATVARFTRDGANAWVLDAAVRGSDAEPEQFVRTMGTDRP</sequence>
<evidence type="ECO:0000259" key="2">
    <source>
        <dbReference type="Pfam" id="PF02342"/>
    </source>
</evidence>
<name>A0A344U099_9ACTN</name>
<evidence type="ECO:0000256" key="1">
    <source>
        <dbReference type="ARBA" id="ARBA00008775"/>
    </source>
</evidence>
<dbReference type="Pfam" id="PF02342">
    <property type="entry name" value="TerD"/>
    <property type="match status" value="1"/>
</dbReference>
<dbReference type="AlphaFoldDB" id="A0A344U099"/>
<dbReference type="CDD" id="cd06974">
    <property type="entry name" value="TerD_like"/>
    <property type="match status" value="1"/>
</dbReference>
<dbReference type="PANTHER" id="PTHR32097">
    <property type="entry name" value="CAMP-BINDING PROTEIN 1-RELATED"/>
    <property type="match status" value="1"/>
</dbReference>
<organism evidence="3 4">
    <name type="scientific">Streptomyces globosus</name>
    <dbReference type="NCBI Taxonomy" id="68209"/>
    <lineage>
        <taxon>Bacteria</taxon>
        <taxon>Bacillati</taxon>
        <taxon>Actinomycetota</taxon>
        <taxon>Actinomycetes</taxon>
        <taxon>Kitasatosporales</taxon>
        <taxon>Streptomycetaceae</taxon>
        <taxon>Streptomyces</taxon>
    </lineage>
</organism>
<comment type="similarity">
    <text evidence="1">Belongs to the CAPAB/TerDEXZ family.</text>
</comment>
<gene>
    <name evidence="3" type="ORF">C0216_13405</name>
</gene>
<dbReference type="OrthoDB" id="3851702at2"/>
<dbReference type="KEGG" id="sgz:C0216_13405"/>
<dbReference type="EMBL" id="CP030862">
    <property type="protein sequence ID" value="AXE24320.1"/>
    <property type="molecule type" value="Genomic_DNA"/>
</dbReference>